<dbReference type="EMBL" id="CP017560">
    <property type="protein sequence ID" value="AOV08292.1"/>
    <property type="molecule type" value="Genomic_DNA"/>
</dbReference>
<evidence type="ECO:0000313" key="5">
    <source>
        <dbReference type="EMBL" id="AOV08292.1"/>
    </source>
</evidence>
<evidence type="ECO:0000313" key="6">
    <source>
        <dbReference type="Proteomes" id="UP000185746"/>
    </source>
</evidence>
<dbReference type="KEGG" id="surl:BI350_12625"/>
<gene>
    <name evidence="5" type="ORF">BI350_12625</name>
</gene>
<dbReference type="AlphaFoldDB" id="A0A1D8JHU9"/>
<accession>A0A1D8JHU9</accession>
<dbReference type="InterPro" id="IPR054831">
    <property type="entry name" value="UPF0122_fam_protein"/>
</dbReference>
<comment type="similarity">
    <text evidence="1 3">Belongs to the UPF0122 family.</text>
</comment>
<evidence type="ECO:0000256" key="1">
    <source>
        <dbReference type="ARBA" id="ARBA00008720"/>
    </source>
</evidence>
<evidence type="ECO:0000256" key="2">
    <source>
        <dbReference type="ARBA" id="ARBA00024764"/>
    </source>
</evidence>
<evidence type="ECO:0000256" key="4">
    <source>
        <dbReference type="SAM" id="Coils"/>
    </source>
</evidence>
<protein>
    <recommendedName>
        <fullName evidence="3">UPF0122 protein BI350_12625</fullName>
    </recommendedName>
</protein>
<dbReference type="PANTHER" id="PTHR40083:SF1">
    <property type="entry name" value="UPF0122 PROTEIN YLXM"/>
    <property type="match status" value="1"/>
</dbReference>
<dbReference type="SUPFAM" id="SSF88659">
    <property type="entry name" value="Sigma3 and sigma4 domains of RNA polymerase sigma factors"/>
    <property type="match status" value="1"/>
</dbReference>
<dbReference type="Pfam" id="PF04297">
    <property type="entry name" value="UPF0122"/>
    <property type="match status" value="1"/>
</dbReference>
<reference evidence="5 6" key="1">
    <citation type="submission" date="2016-09" db="EMBL/GenBank/DDBJ databases">
        <title>Complete genome sequence of the Lysinibacillus sphaericus LMG 22257, a specie of Bacillus with ureolytic activity that can effectively biodeposit calcium carbonate.</title>
        <authorList>
            <person name="Yan W."/>
        </authorList>
    </citation>
    <scope>NUCLEOTIDE SEQUENCE [LARGE SCALE GENOMIC DNA]</scope>
    <source>
        <strain evidence="5 6">LMG 22257</strain>
    </source>
</reference>
<dbReference type="InterPro" id="IPR013324">
    <property type="entry name" value="RNA_pol_sigma_r3/r4-like"/>
</dbReference>
<comment type="function">
    <text evidence="2 3">Might take part in the signal recognition particle (SRP) pathway. This is inferred from the conservation of its genetic proximity to ftsY/ffh. May be a regulatory protein.</text>
</comment>
<dbReference type="Gene3D" id="1.10.10.10">
    <property type="entry name" value="Winged helix-like DNA-binding domain superfamily/Winged helix DNA-binding domain"/>
    <property type="match status" value="1"/>
</dbReference>
<dbReference type="InterPro" id="IPR036388">
    <property type="entry name" value="WH-like_DNA-bd_sf"/>
</dbReference>
<dbReference type="NCBIfam" id="NF001070">
    <property type="entry name" value="PRK00118.1-6"/>
    <property type="match status" value="1"/>
</dbReference>
<dbReference type="PANTHER" id="PTHR40083">
    <property type="entry name" value="UPF0122 PROTEIN CBO2450/CLC_2298"/>
    <property type="match status" value="1"/>
</dbReference>
<sequence>MSLVKTTRVNFLFDFYQSLLTDKQRTYMKLYYLEDLSLGEIAEEHDVSRQAVYDNVRRTEAMLEDYEQKLNLFSKFQRRLAIIEKMEKMLVDESAQSEEIKRLLYALKDHE</sequence>
<keyword evidence="4" id="KW-0175">Coiled coil</keyword>
<dbReference type="Proteomes" id="UP000185746">
    <property type="component" value="Chromosome"/>
</dbReference>
<name>A0A1D8JHU9_9BACL</name>
<dbReference type="NCBIfam" id="NF001068">
    <property type="entry name" value="PRK00118.1-4"/>
    <property type="match status" value="1"/>
</dbReference>
<keyword evidence="6" id="KW-1185">Reference proteome</keyword>
<feature type="coiled-coil region" evidence="4">
    <location>
        <begin position="49"/>
        <end position="103"/>
    </location>
</feature>
<dbReference type="InterPro" id="IPR007394">
    <property type="entry name" value="UPF0122"/>
</dbReference>
<dbReference type="HAMAP" id="MF_00245">
    <property type="entry name" value="UPF0122"/>
    <property type="match status" value="1"/>
</dbReference>
<evidence type="ECO:0000256" key="3">
    <source>
        <dbReference type="HAMAP-Rule" id="MF_00245"/>
    </source>
</evidence>
<dbReference type="NCBIfam" id="NF045758">
    <property type="entry name" value="YlxM"/>
    <property type="match status" value="1"/>
</dbReference>
<dbReference type="RefSeq" id="WP_075528448.1">
    <property type="nucleotide sequence ID" value="NZ_CP017560.1"/>
</dbReference>
<proteinExistence type="inferred from homology"/>
<organism evidence="5 6">
    <name type="scientific">Sporosarcina ureilytica</name>
    <dbReference type="NCBI Taxonomy" id="298596"/>
    <lineage>
        <taxon>Bacteria</taxon>
        <taxon>Bacillati</taxon>
        <taxon>Bacillota</taxon>
        <taxon>Bacilli</taxon>
        <taxon>Bacillales</taxon>
        <taxon>Caryophanaceae</taxon>
        <taxon>Sporosarcina</taxon>
    </lineage>
</organism>